<evidence type="ECO:0000313" key="1">
    <source>
        <dbReference type="EMBL" id="MBM3317085.1"/>
    </source>
</evidence>
<organism evidence="1 2">
    <name type="scientific">Eiseniibacteriota bacterium</name>
    <dbReference type="NCBI Taxonomy" id="2212470"/>
    <lineage>
        <taxon>Bacteria</taxon>
        <taxon>Candidatus Eiseniibacteriota</taxon>
    </lineage>
</organism>
<dbReference type="EMBL" id="VGIY01000073">
    <property type="protein sequence ID" value="MBM3317085.1"/>
    <property type="molecule type" value="Genomic_DNA"/>
</dbReference>
<gene>
    <name evidence="1" type="ORF">FJY75_04450</name>
</gene>
<dbReference type="Proteomes" id="UP000748308">
    <property type="component" value="Unassembled WGS sequence"/>
</dbReference>
<evidence type="ECO:0000313" key="2">
    <source>
        <dbReference type="Proteomes" id="UP000748308"/>
    </source>
</evidence>
<proteinExistence type="predicted"/>
<name>A0A938BQC2_UNCEI</name>
<sequence>WSNCVKRRSENHDATTAAMAVGVLERRLGWKEILGRRLFPGRLKLSRRWQSYYERKVPSPIYGPRLAQHARAYAF</sequence>
<accession>A0A938BQC2</accession>
<reference evidence="1" key="1">
    <citation type="submission" date="2019-03" db="EMBL/GenBank/DDBJ databases">
        <title>Lake Tanganyika Metagenome-Assembled Genomes (MAGs).</title>
        <authorList>
            <person name="Tran P."/>
        </authorList>
    </citation>
    <scope>NUCLEOTIDE SEQUENCE</scope>
    <source>
        <strain evidence="1">M_DeepCast_400m_m2_100</strain>
    </source>
</reference>
<feature type="non-terminal residue" evidence="1">
    <location>
        <position position="1"/>
    </location>
</feature>
<comment type="caution">
    <text evidence="1">The sequence shown here is derived from an EMBL/GenBank/DDBJ whole genome shotgun (WGS) entry which is preliminary data.</text>
</comment>
<protein>
    <submittedName>
        <fullName evidence="1">Uncharacterized protein</fullName>
    </submittedName>
</protein>
<dbReference type="AlphaFoldDB" id="A0A938BQC2"/>